<gene>
    <name evidence="2" type="ORF">M1L60_44490</name>
</gene>
<keyword evidence="1" id="KW-1133">Transmembrane helix</keyword>
<evidence type="ECO:0000256" key="1">
    <source>
        <dbReference type="SAM" id="Phobius"/>
    </source>
</evidence>
<accession>A0ABT1E3E7</accession>
<dbReference type="RefSeq" id="WP_253243669.1">
    <property type="nucleotide sequence ID" value="NZ_JAMYJR010000062.1"/>
</dbReference>
<keyword evidence="1" id="KW-0472">Membrane</keyword>
<comment type="caution">
    <text evidence="2">The sequence shown here is derived from an EMBL/GenBank/DDBJ whole genome shotgun (WGS) entry which is preliminary data.</text>
</comment>
<keyword evidence="1" id="KW-0812">Transmembrane</keyword>
<reference evidence="2 3" key="1">
    <citation type="submission" date="2022-06" db="EMBL/GenBank/DDBJ databases">
        <title>New Species of the Genus Actinoplanes, ActinopZanes ferrugineus.</title>
        <authorList>
            <person name="Ding P."/>
        </authorList>
    </citation>
    <scope>NUCLEOTIDE SEQUENCE [LARGE SCALE GENOMIC DNA]</scope>
    <source>
        <strain evidence="2 3">TRM88003</strain>
    </source>
</reference>
<sequence length="83" mass="9261">MDTQRRDREFDEIVARLVADARPRRRRTAIRVMLAVVALGVWGGLYLVTVAEPWIGVWVTAMAAVVAGVALAVVRAFRQSARR</sequence>
<name>A0ABT1E3E7_9ACTN</name>
<keyword evidence="3" id="KW-1185">Reference proteome</keyword>
<organism evidence="2 3">
    <name type="scientific">Paractinoplanes aksuensis</name>
    <dbReference type="NCBI Taxonomy" id="2939490"/>
    <lineage>
        <taxon>Bacteria</taxon>
        <taxon>Bacillati</taxon>
        <taxon>Actinomycetota</taxon>
        <taxon>Actinomycetes</taxon>
        <taxon>Micromonosporales</taxon>
        <taxon>Micromonosporaceae</taxon>
        <taxon>Paractinoplanes</taxon>
    </lineage>
</organism>
<dbReference type="EMBL" id="JAMYJR010000062">
    <property type="protein sequence ID" value="MCO8277659.1"/>
    <property type="molecule type" value="Genomic_DNA"/>
</dbReference>
<protein>
    <submittedName>
        <fullName evidence="2">Uncharacterized protein</fullName>
    </submittedName>
</protein>
<proteinExistence type="predicted"/>
<evidence type="ECO:0000313" key="2">
    <source>
        <dbReference type="EMBL" id="MCO8277659.1"/>
    </source>
</evidence>
<feature type="transmembrane region" description="Helical" evidence="1">
    <location>
        <begin position="32"/>
        <end position="49"/>
    </location>
</feature>
<dbReference type="Proteomes" id="UP001523369">
    <property type="component" value="Unassembled WGS sequence"/>
</dbReference>
<feature type="transmembrane region" description="Helical" evidence="1">
    <location>
        <begin position="55"/>
        <end position="77"/>
    </location>
</feature>
<evidence type="ECO:0000313" key="3">
    <source>
        <dbReference type="Proteomes" id="UP001523369"/>
    </source>
</evidence>